<dbReference type="PANTHER" id="PTHR45689:SF14">
    <property type="entry name" value="CYCLIC NUCLEOTIDE-GATED CATION CHANNEL SUBUNIT A-LIKE PROTEIN"/>
    <property type="match status" value="1"/>
</dbReference>
<reference evidence="3" key="2">
    <citation type="submission" date="2020-12" db="EMBL/GenBank/DDBJ databases">
        <authorList>
            <person name="Kanost M."/>
        </authorList>
    </citation>
    <scope>NUCLEOTIDE SEQUENCE</scope>
</reference>
<proteinExistence type="predicted"/>
<feature type="transmembrane region" description="Helical" evidence="1">
    <location>
        <begin position="118"/>
        <end position="138"/>
    </location>
</feature>
<evidence type="ECO:0000259" key="2">
    <source>
        <dbReference type="PROSITE" id="PS50042"/>
    </source>
</evidence>
<dbReference type="GO" id="GO:0005249">
    <property type="term" value="F:voltage-gated potassium channel activity"/>
    <property type="evidence" value="ECO:0007669"/>
    <property type="project" value="TreeGrafter"/>
</dbReference>
<keyword evidence="4" id="KW-1185">Reference proteome</keyword>
<keyword evidence="1" id="KW-0472">Membrane</keyword>
<dbReference type="GO" id="GO:0035725">
    <property type="term" value="P:sodium ion transmembrane transport"/>
    <property type="evidence" value="ECO:0007669"/>
    <property type="project" value="TreeGrafter"/>
</dbReference>
<keyword evidence="1" id="KW-0812">Transmembrane</keyword>
<dbReference type="InterPro" id="IPR051413">
    <property type="entry name" value="K/Na_HCN_channel"/>
</dbReference>
<feature type="domain" description="Cyclic nucleotide-binding" evidence="2">
    <location>
        <begin position="191"/>
        <end position="308"/>
    </location>
</feature>
<evidence type="ECO:0000313" key="3">
    <source>
        <dbReference type="EMBL" id="KAG6445552.1"/>
    </source>
</evidence>
<dbReference type="InterPro" id="IPR000595">
    <property type="entry name" value="cNMP-bd_dom"/>
</dbReference>
<comment type="caution">
    <text evidence="3">The sequence shown here is derived from an EMBL/GenBank/DDBJ whole genome shotgun (WGS) entry which is preliminary data.</text>
</comment>
<gene>
    <name evidence="3" type="ORF">O3G_MSEX004021</name>
</gene>
<protein>
    <recommendedName>
        <fullName evidence="2">Cyclic nucleotide-binding domain-containing protein</fullName>
    </recommendedName>
</protein>
<dbReference type="Proteomes" id="UP000791440">
    <property type="component" value="Unassembled WGS sequence"/>
</dbReference>
<evidence type="ECO:0000313" key="4">
    <source>
        <dbReference type="Proteomes" id="UP000791440"/>
    </source>
</evidence>
<organism evidence="3 4">
    <name type="scientific">Manduca sexta</name>
    <name type="common">Tobacco hawkmoth</name>
    <name type="synonym">Tobacco hornworm</name>
    <dbReference type="NCBI Taxonomy" id="7130"/>
    <lineage>
        <taxon>Eukaryota</taxon>
        <taxon>Metazoa</taxon>
        <taxon>Ecdysozoa</taxon>
        <taxon>Arthropoda</taxon>
        <taxon>Hexapoda</taxon>
        <taxon>Insecta</taxon>
        <taxon>Pterygota</taxon>
        <taxon>Neoptera</taxon>
        <taxon>Endopterygota</taxon>
        <taxon>Lepidoptera</taxon>
        <taxon>Glossata</taxon>
        <taxon>Ditrysia</taxon>
        <taxon>Bombycoidea</taxon>
        <taxon>Sphingidae</taxon>
        <taxon>Sphinginae</taxon>
        <taxon>Sphingini</taxon>
        <taxon>Manduca</taxon>
    </lineage>
</organism>
<dbReference type="SMART" id="SM00100">
    <property type="entry name" value="cNMP"/>
    <property type="match status" value="1"/>
</dbReference>
<dbReference type="GO" id="GO:0098855">
    <property type="term" value="C:HCN channel complex"/>
    <property type="evidence" value="ECO:0007669"/>
    <property type="project" value="TreeGrafter"/>
</dbReference>
<dbReference type="Pfam" id="PF00027">
    <property type="entry name" value="cNMP_binding"/>
    <property type="match status" value="1"/>
</dbReference>
<name>A0A922CGN7_MANSE</name>
<evidence type="ECO:0000256" key="1">
    <source>
        <dbReference type="SAM" id="Phobius"/>
    </source>
</evidence>
<dbReference type="PANTHER" id="PTHR45689">
    <property type="entry name" value="I[[H]] CHANNEL, ISOFORM E"/>
    <property type="match status" value="1"/>
</dbReference>
<feature type="transmembrane region" description="Helical" evidence="1">
    <location>
        <begin position="87"/>
        <end position="106"/>
    </location>
</feature>
<dbReference type="CDD" id="cd00038">
    <property type="entry name" value="CAP_ED"/>
    <property type="match status" value="1"/>
</dbReference>
<keyword evidence="1" id="KW-1133">Transmembrane helix</keyword>
<dbReference type="EMBL" id="JH668323">
    <property type="protein sequence ID" value="KAG6445552.1"/>
    <property type="molecule type" value="Genomic_DNA"/>
</dbReference>
<dbReference type="PROSITE" id="PS50042">
    <property type="entry name" value="CNMP_BINDING_3"/>
    <property type="match status" value="1"/>
</dbReference>
<feature type="transmembrane region" description="Helical" evidence="1">
    <location>
        <begin position="158"/>
        <end position="179"/>
    </location>
</feature>
<accession>A0A922CGN7</accession>
<dbReference type="GO" id="GO:0003254">
    <property type="term" value="P:regulation of membrane depolarization"/>
    <property type="evidence" value="ECO:0007669"/>
    <property type="project" value="TreeGrafter"/>
</dbReference>
<sequence length="317" mass="37209">MYNKDQESYYDHRCLIVPQKDVLQIDIVGGGFIIGFKRWWNDLFLLSYSDRRAWLYFTSSRNMHLERFKQYRQYRNRIHPFSKFRNIWDCLMVHVFILHTIAFHHNTSVLFGKVFHMFFYYVALCVELIVIADLVVNLETGIIDSQTKRIILDTKQGILNYCCTKLFLHCGSAIPLQWIMLLSKRIARLPFFSGWPPELMQQIVLALTQNIFLTGDIVAEPWMSGDGLMIVDVGELAVYSAQEHETGHLIDGDYFGELSLVTDKEVRMSYVIAITSCKVLILKKTVFRILMRDHADLFSRLRLQLMQKNRIPEHQTV</sequence>
<dbReference type="AlphaFoldDB" id="A0A922CGN7"/>
<reference evidence="3" key="1">
    <citation type="journal article" date="2016" name="Insect Biochem. Mol. Biol.">
        <title>Multifaceted biological insights from a draft genome sequence of the tobacco hornworm moth, Manduca sexta.</title>
        <authorList>
            <person name="Kanost M.R."/>
            <person name="Arrese E.L."/>
            <person name="Cao X."/>
            <person name="Chen Y.R."/>
            <person name="Chellapilla S."/>
            <person name="Goldsmith M.R."/>
            <person name="Grosse-Wilde E."/>
            <person name="Heckel D.G."/>
            <person name="Herndon N."/>
            <person name="Jiang H."/>
            <person name="Papanicolaou A."/>
            <person name="Qu J."/>
            <person name="Soulages J.L."/>
            <person name="Vogel H."/>
            <person name="Walters J."/>
            <person name="Waterhouse R.M."/>
            <person name="Ahn S.J."/>
            <person name="Almeida F.C."/>
            <person name="An C."/>
            <person name="Aqrawi P."/>
            <person name="Bretschneider A."/>
            <person name="Bryant W.B."/>
            <person name="Bucks S."/>
            <person name="Chao H."/>
            <person name="Chevignon G."/>
            <person name="Christen J.M."/>
            <person name="Clarke D.F."/>
            <person name="Dittmer N.T."/>
            <person name="Ferguson L.C.F."/>
            <person name="Garavelou S."/>
            <person name="Gordon K.H.J."/>
            <person name="Gunaratna R.T."/>
            <person name="Han Y."/>
            <person name="Hauser F."/>
            <person name="He Y."/>
            <person name="Heidel-Fischer H."/>
            <person name="Hirsh A."/>
            <person name="Hu Y."/>
            <person name="Jiang H."/>
            <person name="Kalra D."/>
            <person name="Klinner C."/>
            <person name="Konig C."/>
            <person name="Kovar C."/>
            <person name="Kroll A.R."/>
            <person name="Kuwar S.S."/>
            <person name="Lee S.L."/>
            <person name="Lehman R."/>
            <person name="Li K."/>
            <person name="Li Z."/>
            <person name="Liang H."/>
            <person name="Lovelace S."/>
            <person name="Lu Z."/>
            <person name="Mansfield J.H."/>
            <person name="McCulloch K.J."/>
            <person name="Mathew T."/>
            <person name="Morton B."/>
            <person name="Muzny D.M."/>
            <person name="Neunemann D."/>
            <person name="Ongeri F."/>
            <person name="Pauchet Y."/>
            <person name="Pu L.L."/>
            <person name="Pyrousis I."/>
            <person name="Rao X.J."/>
            <person name="Redding A."/>
            <person name="Roesel C."/>
            <person name="Sanchez-Gracia A."/>
            <person name="Schaack S."/>
            <person name="Shukla A."/>
            <person name="Tetreau G."/>
            <person name="Wang Y."/>
            <person name="Xiong G.H."/>
            <person name="Traut W."/>
            <person name="Walsh T.K."/>
            <person name="Worley K.C."/>
            <person name="Wu D."/>
            <person name="Wu W."/>
            <person name="Wu Y.Q."/>
            <person name="Zhang X."/>
            <person name="Zou Z."/>
            <person name="Zucker H."/>
            <person name="Briscoe A.D."/>
            <person name="Burmester T."/>
            <person name="Clem R.J."/>
            <person name="Feyereisen R."/>
            <person name="Grimmelikhuijzen C.J.P."/>
            <person name="Hamodrakas S.J."/>
            <person name="Hansson B.S."/>
            <person name="Huguet E."/>
            <person name="Jermiin L.S."/>
            <person name="Lan Q."/>
            <person name="Lehman H.K."/>
            <person name="Lorenzen M."/>
            <person name="Merzendorfer H."/>
            <person name="Michalopoulos I."/>
            <person name="Morton D.B."/>
            <person name="Muthukrishnan S."/>
            <person name="Oakeshott J.G."/>
            <person name="Palmer W."/>
            <person name="Park Y."/>
            <person name="Passarelli A.L."/>
            <person name="Rozas J."/>
            <person name="Schwartz L.M."/>
            <person name="Smith W."/>
            <person name="Southgate A."/>
            <person name="Vilcinskas A."/>
            <person name="Vogt R."/>
            <person name="Wang P."/>
            <person name="Werren J."/>
            <person name="Yu X.Q."/>
            <person name="Zhou J.J."/>
            <person name="Brown S.J."/>
            <person name="Scherer S.E."/>
            <person name="Richards S."/>
            <person name="Blissard G.W."/>
        </authorList>
    </citation>
    <scope>NUCLEOTIDE SEQUENCE</scope>
</reference>